<dbReference type="PROSITE" id="PS00359">
    <property type="entry name" value="RIBOSOMAL_L11"/>
    <property type="match status" value="1"/>
</dbReference>
<dbReference type="InterPro" id="IPR036796">
    <property type="entry name" value="Ribosomal_uL11_N_sf"/>
</dbReference>
<sequence length="245" mass="25554">MAASTCLGMLAAASTCGAVAHLPASSSAPASSSDRDCAASPSSSRSCLLTSSFHGHARLGSQLGTSGRLVDNRFLSSTSSWRRREGKTGVAVAMAPPPAAKKGGKAKKVVGLVKLALEAGKATPAPPVGPALGAKGVNIMNFCKEYNAQTADKPGFIIPVEITVYDVAALPWYIMFLLIYQKRNLSVEKGSNQPNKDKVGKVTSAQILEIAKEKLPDLNCTSLDSAQRIIRGTARNMGIDVLEAV</sequence>
<dbReference type="InterPro" id="IPR036769">
    <property type="entry name" value="Ribosomal_uL11_C_sf"/>
</dbReference>
<dbReference type="SUPFAM" id="SSF54747">
    <property type="entry name" value="Ribosomal L11/L12e N-terminal domain"/>
    <property type="match status" value="1"/>
</dbReference>
<dbReference type="NCBIfam" id="TIGR01632">
    <property type="entry name" value="L11_bact"/>
    <property type="match status" value="1"/>
</dbReference>
<dbReference type="SMART" id="SM00649">
    <property type="entry name" value="RL11"/>
    <property type="match status" value="1"/>
</dbReference>
<dbReference type="PANTHER" id="PTHR11661">
    <property type="entry name" value="60S RIBOSOMAL PROTEIN L12"/>
    <property type="match status" value="1"/>
</dbReference>
<evidence type="ECO:0000256" key="8">
    <source>
        <dbReference type="SAM" id="SignalP"/>
    </source>
</evidence>
<evidence type="ECO:0000256" key="2">
    <source>
        <dbReference type="ARBA" id="ARBA00022730"/>
    </source>
</evidence>
<keyword evidence="4 7" id="KW-0689">Ribosomal protein</keyword>
<feature type="chain" id="PRO_5017314873" description="Large ribosomal subunit protein uL11m" evidence="8">
    <location>
        <begin position="19"/>
        <end position="245"/>
    </location>
</feature>
<proteinExistence type="inferred from homology"/>
<dbReference type="InterPro" id="IPR000911">
    <property type="entry name" value="Ribosomal_uL11"/>
</dbReference>
<dbReference type="Gene3D" id="3.30.1550.10">
    <property type="entry name" value="Ribosomal protein L11/L12, N-terminal domain"/>
    <property type="match status" value="1"/>
</dbReference>
<feature type="signal peptide" evidence="8">
    <location>
        <begin position="1"/>
        <end position="18"/>
    </location>
</feature>
<dbReference type="FunFam" id="3.30.1550.10:FF:000005">
    <property type="entry name" value="50S ribosomal protein L11"/>
    <property type="match status" value="1"/>
</dbReference>
<organism evidence="11 12">
    <name type="scientific">Chara braunii</name>
    <name type="common">Braun's stonewort</name>
    <dbReference type="NCBI Taxonomy" id="69332"/>
    <lineage>
        <taxon>Eukaryota</taxon>
        <taxon>Viridiplantae</taxon>
        <taxon>Streptophyta</taxon>
        <taxon>Charophyceae</taxon>
        <taxon>Charales</taxon>
        <taxon>Characeae</taxon>
        <taxon>Chara</taxon>
    </lineage>
</organism>
<dbReference type="GO" id="GO:0070180">
    <property type="term" value="F:large ribosomal subunit rRNA binding"/>
    <property type="evidence" value="ECO:0007669"/>
    <property type="project" value="TreeGrafter"/>
</dbReference>
<dbReference type="GO" id="GO:0006412">
    <property type="term" value="P:translation"/>
    <property type="evidence" value="ECO:0007669"/>
    <property type="project" value="InterPro"/>
</dbReference>
<dbReference type="EMBL" id="BFEA01000258">
    <property type="protein sequence ID" value="GBG77007.1"/>
    <property type="molecule type" value="Genomic_DNA"/>
</dbReference>
<accession>A0A388L3Y4</accession>
<name>A0A388L3Y4_CHABU</name>
<dbReference type="Pfam" id="PF03946">
    <property type="entry name" value="Ribosomal_L11_N"/>
    <property type="match status" value="1"/>
</dbReference>
<evidence type="ECO:0000256" key="1">
    <source>
        <dbReference type="ARBA" id="ARBA00010537"/>
    </source>
</evidence>
<gene>
    <name evidence="11" type="ORF">CBR_g23337</name>
</gene>
<comment type="caution">
    <text evidence="11">The sequence shown here is derived from an EMBL/GenBank/DDBJ whole genome shotgun (WGS) entry which is preliminary data.</text>
</comment>
<dbReference type="OrthoDB" id="1091498at2759"/>
<evidence type="ECO:0000313" key="12">
    <source>
        <dbReference type="Proteomes" id="UP000265515"/>
    </source>
</evidence>
<keyword evidence="3" id="KW-0694">RNA-binding</keyword>
<protein>
    <recommendedName>
        <fullName evidence="6">Large ribosomal subunit protein uL11m</fullName>
    </recommendedName>
</protein>
<dbReference type="Gene3D" id="1.10.10.250">
    <property type="entry name" value="Ribosomal protein L11, C-terminal domain"/>
    <property type="match status" value="1"/>
</dbReference>
<comment type="similarity">
    <text evidence="1 7">Belongs to the universal ribosomal protein uL11 family.</text>
</comment>
<evidence type="ECO:0000259" key="10">
    <source>
        <dbReference type="Pfam" id="PF03946"/>
    </source>
</evidence>
<dbReference type="InterPro" id="IPR020783">
    <property type="entry name" value="Ribosomal_uL11_C"/>
</dbReference>
<keyword evidence="2" id="KW-0699">rRNA-binding</keyword>
<evidence type="ECO:0000256" key="7">
    <source>
        <dbReference type="RuleBase" id="RU003978"/>
    </source>
</evidence>
<evidence type="ECO:0000313" key="11">
    <source>
        <dbReference type="EMBL" id="GBG77007.1"/>
    </source>
</evidence>
<dbReference type="AlphaFoldDB" id="A0A388L3Y4"/>
<dbReference type="Gramene" id="GBG77007">
    <property type="protein sequence ID" value="GBG77007"/>
    <property type="gene ID" value="CBR_g23337"/>
</dbReference>
<evidence type="ECO:0000256" key="3">
    <source>
        <dbReference type="ARBA" id="ARBA00022884"/>
    </source>
</evidence>
<evidence type="ECO:0000259" key="9">
    <source>
        <dbReference type="Pfam" id="PF00298"/>
    </source>
</evidence>
<dbReference type="CDD" id="cd00349">
    <property type="entry name" value="Ribosomal_L11"/>
    <property type="match status" value="1"/>
</dbReference>
<feature type="domain" description="Large ribosomal subunit protein uL11 C-terminal" evidence="9">
    <location>
        <begin position="182"/>
        <end position="241"/>
    </location>
</feature>
<dbReference type="GO" id="GO:0022625">
    <property type="term" value="C:cytosolic large ribosomal subunit"/>
    <property type="evidence" value="ECO:0007669"/>
    <property type="project" value="TreeGrafter"/>
</dbReference>
<dbReference type="InterPro" id="IPR020785">
    <property type="entry name" value="Ribosomal_uL11_CS"/>
</dbReference>
<feature type="domain" description="Large ribosomal subunit protein uL11 N-terminal" evidence="10">
    <location>
        <begin position="113"/>
        <end position="166"/>
    </location>
</feature>
<dbReference type="PANTHER" id="PTHR11661:SF1">
    <property type="entry name" value="LARGE RIBOSOMAL SUBUNIT PROTEIN UL11M"/>
    <property type="match status" value="1"/>
</dbReference>
<dbReference type="Proteomes" id="UP000265515">
    <property type="component" value="Unassembled WGS sequence"/>
</dbReference>
<evidence type="ECO:0000256" key="5">
    <source>
        <dbReference type="ARBA" id="ARBA00023274"/>
    </source>
</evidence>
<reference evidence="11 12" key="1">
    <citation type="journal article" date="2018" name="Cell">
        <title>The Chara Genome: Secondary Complexity and Implications for Plant Terrestrialization.</title>
        <authorList>
            <person name="Nishiyama T."/>
            <person name="Sakayama H."/>
            <person name="Vries J.D."/>
            <person name="Buschmann H."/>
            <person name="Saint-Marcoux D."/>
            <person name="Ullrich K.K."/>
            <person name="Haas F.B."/>
            <person name="Vanderstraeten L."/>
            <person name="Becker D."/>
            <person name="Lang D."/>
            <person name="Vosolsobe S."/>
            <person name="Rombauts S."/>
            <person name="Wilhelmsson P.K.I."/>
            <person name="Janitza P."/>
            <person name="Kern R."/>
            <person name="Heyl A."/>
            <person name="Rumpler F."/>
            <person name="Villalobos L.I.A.C."/>
            <person name="Clay J.M."/>
            <person name="Skokan R."/>
            <person name="Toyoda A."/>
            <person name="Suzuki Y."/>
            <person name="Kagoshima H."/>
            <person name="Schijlen E."/>
            <person name="Tajeshwar N."/>
            <person name="Catarino B."/>
            <person name="Hetherington A.J."/>
            <person name="Saltykova A."/>
            <person name="Bonnot C."/>
            <person name="Breuninger H."/>
            <person name="Symeonidi A."/>
            <person name="Radhakrishnan G.V."/>
            <person name="Van Nieuwerburgh F."/>
            <person name="Deforce D."/>
            <person name="Chang C."/>
            <person name="Karol K.G."/>
            <person name="Hedrich R."/>
            <person name="Ulvskov P."/>
            <person name="Glockner G."/>
            <person name="Delwiche C.F."/>
            <person name="Petrasek J."/>
            <person name="Van de Peer Y."/>
            <person name="Friml J."/>
            <person name="Beilby M."/>
            <person name="Dolan L."/>
            <person name="Kohara Y."/>
            <person name="Sugano S."/>
            <person name="Fujiyama A."/>
            <person name="Delaux P.-M."/>
            <person name="Quint M."/>
            <person name="TheiBen G."/>
            <person name="Hagemann M."/>
            <person name="Harholt J."/>
            <person name="Dunand C."/>
            <person name="Zachgo S."/>
            <person name="Langdale J."/>
            <person name="Maumus F."/>
            <person name="Straeten D.V.D."/>
            <person name="Gould S.B."/>
            <person name="Rensing S.A."/>
        </authorList>
    </citation>
    <scope>NUCLEOTIDE SEQUENCE [LARGE SCALE GENOMIC DNA]</scope>
    <source>
        <strain evidence="11 12">S276</strain>
    </source>
</reference>
<keyword evidence="8" id="KW-0732">Signal</keyword>
<keyword evidence="5 7" id="KW-0687">Ribonucleoprotein</keyword>
<dbReference type="InterPro" id="IPR006519">
    <property type="entry name" value="Ribosomal_uL11_bac-typ"/>
</dbReference>
<dbReference type="HAMAP" id="MF_00736">
    <property type="entry name" value="Ribosomal_uL11"/>
    <property type="match status" value="1"/>
</dbReference>
<evidence type="ECO:0000256" key="6">
    <source>
        <dbReference type="ARBA" id="ARBA00040104"/>
    </source>
</evidence>
<dbReference type="GO" id="GO:0003735">
    <property type="term" value="F:structural constituent of ribosome"/>
    <property type="evidence" value="ECO:0007669"/>
    <property type="project" value="InterPro"/>
</dbReference>
<evidence type="ECO:0000256" key="4">
    <source>
        <dbReference type="ARBA" id="ARBA00022980"/>
    </source>
</evidence>
<dbReference type="Pfam" id="PF00298">
    <property type="entry name" value="Ribosomal_L11"/>
    <property type="match status" value="1"/>
</dbReference>
<dbReference type="InterPro" id="IPR020784">
    <property type="entry name" value="Ribosomal_uL11_N"/>
</dbReference>
<dbReference type="STRING" id="69332.A0A388L3Y4"/>
<keyword evidence="12" id="KW-1185">Reference proteome</keyword>
<dbReference type="SUPFAM" id="SSF46906">
    <property type="entry name" value="Ribosomal protein L11, C-terminal domain"/>
    <property type="match status" value="1"/>
</dbReference>